<dbReference type="EMBL" id="BQNB010009745">
    <property type="protein sequence ID" value="GJS67817.1"/>
    <property type="molecule type" value="Genomic_DNA"/>
</dbReference>
<keyword evidence="2" id="KW-1185">Reference proteome</keyword>
<protein>
    <recommendedName>
        <fullName evidence="3">Zinc finger, CCHC-type, retrotransposon Gag domain protein</fullName>
    </recommendedName>
</protein>
<accession>A0ABQ4XQZ7</accession>
<reference evidence="1" key="2">
    <citation type="submission" date="2022-01" db="EMBL/GenBank/DDBJ databases">
        <authorList>
            <person name="Yamashiro T."/>
            <person name="Shiraishi A."/>
            <person name="Satake H."/>
            <person name="Nakayama K."/>
        </authorList>
    </citation>
    <scope>NUCLEOTIDE SEQUENCE</scope>
</reference>
<dbReference type="Proteomes" id="UP001151760">
    <property type="component" value="Unassembled WGS sequence"/>
</dbReference>
<evidence type="ECO:0000313" key="2">
    <source>
        <dbReference type="Proteomes" id="UP001151760"/>
    </source>
</evidence>
<gene>
    <name evidence="1" type="ORF">Tco_0682382</name>
</gene>
<evidence type="ECO:0000313" key="1">
    <source>
        <dbReference type="EMBL" id="GJS67817.1"/>
    </source>
</evidence>
<proteinExistence type="predicted"/>
<evidence type="ECO:0008006" key="3">
    <source>
        <dbReference type="Google" id="ProtNLM"/>
    </source>
</evidence>
<sequence length="120" mass="14042">MERFRKQKPRSFSTATTPVDAENWIAHIEKIFEVLGCADEFKARLASYKLEGDALNWWKAFKQAKEGETYIATLSWTNFHDIFFLRCFPRICEEFTTITLPLRLPAFAKSHGTYFSYQAC</sequence>
<organism evidence="1 2">
    <name type="scientific">Tanacetum coccineum</name>
    <dbReference type="NCBI Taxonomy" id="301880"/>
    <lineage>
        <taxon>Eukaryota</taxon>
        <taxon>Viridiplantae</taxon>
        <taxon>Streptophyta</taxon>
        <taxon>Embryophyta</taxon>
        <taxon>Tracheophyta</taxon>
        <taxon>Spermatophyta</taxon>
        <taxon>Magnoliopsida</taxon>
        <taxon>eudicotyledons</taxon>
        <taxon>Gunneridae</taxon>
        <taxon>Pentapetalae</taxon>
        <taxon>asterids</taxon>
        <taxon>campanulids</taxon>
        <taxon>Asterales</taxon>
        <taxon>Asteraceae</taxon>
        <taxon>Asteroideae</taxon>
        <taxon>Anthemideae</taxon>
        <taxon>Anthemidinae</taxon>
        <taxon>Tanacetum</taxon>
    </lineage>
</organism>
<reference evidence="1" key="1">
    <citation type="journal article" date="2022" name="Int. J. Mol. Sci.">
        <title>Draft Genome of Tanacetum Coccineum: Genomic Comparison of Closely Related Tanacetum-Family Plants.</title>
        <authorList>
            <person name="Yamashiro T."/>
            <person name="Shiraishi A."/>
            <person name="Nakayama K."/>
            <person name="Satake H."/>
        </authorList>
    </citation>
    <scope>NUCLEOTIDE SEQUENCE</scope>
</reference>
<name>A0ABQ4XQZ7_9ASTR</name>
<comment type="caution">
    <text evidence="1">The sequence shown here is derived from an EMBL/GenBank/DDBJ whole genome shotgun (WGS) entry which is preliminary data.</text>
</comment>